<dbReference type="PROSITE" id="PS51318">
    <property type="entry name" value="TAT"/>
    <property type="match status" value="1"/>
</dbReference>
<reference evidence="2 3" key="1">
    <citation type="journal article" date="2014" name="Int. J. Syst. Evol. Microbiol.">
        <title>Complete genome sequence of Corynebacterium casei LMG S-19264T (=DSM 44701T), isolated from a smear-ripened cheese.</title>
        <authorList>
            <consortium name="US DOE Joint Genome Institute (JGI-PGF)"/>
            <person name="Walter F."/>
            <person name="Albersmeier A."/>
            <person name="Kalinowski J."/>
            <person name="Ruckert C."/>
        </authorList>
    </citation>
    <scope>NUCLEOTIDE SEQUENCE [LARGE SCALE GENOMIC DNA]</scope>
    <source>
        <strain evidence="2 3">KCTC 23968</strain>
    </source>
</reference>
<dbReference type="AlphaFoldDB" id="A0A918N9Z2"/>
<protein>
    <submittedName>
        <fullName evidence="2">Sugar phosphate isomerase</fullName>
    </submittedName>
</protein>
<dbReference type="PANTHER" id="PTHR12110">
    <property type="entry name" value="HYDROXYPYRUVATE ISOMERASE"/>
    <property type="match status" value="1"/>
</dbReference>
<evidence type="ECO:0000259" key="1">
    <source>
        <dbReference type="Pfam" id="PF01261"/>
    </source>
</evidence>
<evidence type="ECO:0000313" key="3">
    <source>
        <dbReference type="Proteomes" id="UP000600865"/>
    </source>
</evidence>
<dbReference type="PROSITE" id="PS51257">
    <property type="entry name" value="PROKAR_LIPOPROTEIN"/>
    <property type="match status" value="1"/>
</dbReference>
<dbReference type="Pfam" id="PF01261">
    <property type="entry name" value="AP_endonuc_2"/>
    <property type="match status" value="1"/>
</dbReference>
<accession>A0A918N9Z2</accession>
<dbReference type="InterPro" id="IPR006311">
    <property type="entry name" value="TAT_signal"/>
</dbReference>
<dbReference type="InterPro" id="IPR050312">
    <property type="entry name" value="IolE/XylAMocC-like"/>
</dbReference>
<dbReference type="PANTHER" id="PTHR12110:SF41">
    <property type="entry name" value="INOSOSE DEHYDRATASE"/>
    <property type="match status" value="1"/>
</dbReference>
<dbReference type="EMBL" id="BMYV01000001">
    <property type="protein sequence ID" value="GGX57372.1"/>
    <property type="molecule type" value="Genomic_DNA"/>
</dbReference>
<name>A0A918N9Z2_9PROT</name>
<gene>
    <name evidence="2" type="ORF">GCM10011309_02930</name>
</gene>
<proteinExistence type="predicted"/>
<dbReference type="InterPro" id="IPR013022">
    <property type="entry name" value="Xyl_isomerase-like_TIM-brl"/>
</dbReference>
<dbReference type="GO" id="GO:0016853">
    <property type="term" value="F:isomerase activity"/>
    <property type="evidence" value="ECO:0007669"/>
    <property type="project" value="UniProtKB-KW"/>
</dbReference>
<dbReference type="Gene3D" id="3.20.20.150">
    <property type="entry name" value="Divalent-metal-dependent TIM barrel enzymes"/>
    <property type="match status" value="1"/>
</dbReference>
<organism evidence="2 3">
    <name type="scientific">Litorimonas cladophorae</name>
    <dbReference type="NCBI Taxonomy" id="1220491"/>
    <lineage>
        <taxon>Bacteria</taxon>
        <taxon>Pseudomonadati</taxon>
        <taxon>Pseudomonadota</taxon>
        <taxon>Alphaproteobacteria</taxon>
        <taxon>Maricaulales</taxon>
        <taxon>Robiginitomaculaceae</taxon>
    </lineage>
</organism>
<dbReference type="SUPFAM" id="SSF51658">
    <property type="entry name" value="Xylose isomerase-like"/>
    <property type="match status" value="1"/>
</dbReference>
<comment type="caution">
    <text evidence="2">The sequence shown here is derived from an EMBL/GenBank/DDBJ whole genome shotgun (WGS) entry which is preliminary data.</text>
</comment>
<keyword evidence="3" id="KW-1185">Reference proteome</keyword>
<dbReference type="Proteomes" id="UP000600865">
    <property type="component" value="Unassembled WGS sequence"/>
</dbReference>
<dbReference type="RefSeq" id="WP_189580377.1">
    <property type="nucleotide sequence ID" value="NZ_BMYV01000001.1"/>
</dbReference>
<feature type="domain" description="Xylose isomerase-like TIM barrel" evidence="1">
    <location>
        <begin position="60"/>
        <end position="284"/>
    </location>
</feature>
<dbReference type="InterPro" id="IPR036237">
    <property type="entry name" value="Xyl_isomerase-like_sf"/>
</dbReference>
<evidence type="ECO:0000313" key="2">
    <source>
        <dbReference type="EMBL" id="GGX57372.1"/>
    </source>
</evidence>
<sequence>MLSRRLFMGGTAAALGLVACQGRLPSEAIEVGSRKLNKIGLQTYTLREIFEDDPVGTLKMIKDVGYDYVELNGRNFSERSAKDMIGMVKDAGLYCPATHYSLEGVRDDFAKTVRDAQDLGVDYMIVPWIGEESRSVEGYKSIAAMFNERGRQARDEGFKLAYHNHQFEFFDLGGGVNGMDILLNETDPDRLDFELDLFWAKLELDDIPSFMRAHPGRFKLAHVKDMKGDPTKWKNSVDFDAIKSDLMVNVGEGDMPFESYFALNDISGMEYFIMEHDNPPKPFRGSVKQSFDAARAMRF</sequence>
<keyword evidence="2" id="KW-0413">Isomerase</keyword>